<keyword evidence="5" id="KW-0378">Hydrolase</keyword>
<dbReference type="Gene3D" id="3.20.110.10">
    <property type="entry name" value="Glycoside hydrolase 38, N terminal domain"/>
    <property type="match status" value="1"/>
</dbReference>
<dbReference type="EMBL" id="NXIE01000002">
    <property type="protein sequence ID" value="RXK13451.1"/>
    <property type="molecule type" value="Genomic_DNA"/>
</dbReference>
<organism evidence="5 6">
    <name type="scientific">Halarcobacter mediterraneus</name>
    <dbReference type="NCBI Taxonomy" id="2023153"/>
    <lineage>
        <taxon>Bacteria</taxon>
        <taxon>Pseudomonadati</taxon>
        <taxon>Campylobacterota</taxon>
        <taxon>Epsilonproteobacteria</taxon>
        <taxon>Campylobacterales</taxon>
        <taxon>Arcobacteraceae</taxon>
        <taxon>Halarcobacter</taxon>
    </lineage>
</organism>
<evidence type="ECO:0000256" key="2">
    <source>
        <dbReference type="ARBA" id="ARBA00023277"/>
    </source>
</evidence>
<name>A0A4Q1AWK2_9BACT</name>
<evidence type="ECO:0000256" key="3">
    <source>
        <dbReference type="RuleBase" id="RU361196"/>
    </source>
</evidence>
<feature type="domain" description="Glycoside hydrolase family 57 N-terminal" evidence="4">
    <location>
        <begin position="8"/>
        <end position="420"/>
    </location>
</feature>
<evidence type="ECO:0000256" key="1">
    <source>
        <dbReference type="ARBA" id="ARBA00006821"/>
    </source>
</evidence>
<reference evidence="5 6" key="1">
    <citation type="submission" date="2017-09" db="EMBL/GenBank/DDBJ databases">
        <title>Genomics of the genus Arcobacter.</title>
        <authorList>
            <person name="Perez-Cataluna A."/>
            <person name="Figueras M.J."/>
            <person name="Salas-Masso N."/>
        </authorList>
    </citation>
    <scope>NUCLEOTIDE SEQUENCE [LARGE SCALE GENOMIC DNA]</scope>
    <source>
        <strain evidence="5 6">F156-34</strain>
    </source>
</reference>
<comment type="similarity">
    <text evidence="1 3">Belongs to the glycosyl hydrolase 57 family.</text>
</comment>
<dbReference type="InterPro" id="IPR027291">
    <property type="entry name" value="Glyco_hydro_38_N_sf"/>
</dbReference>
<dbReference type="SUPFAM" id="SSF88713">
    <property type="entry name" value="Glycoside hydrolase/deacetylase"/>
    <property type="match status" value="1"/>
</dbReference>
<dbReference type="InterPro" id="IPR011330">
    <property type="entry name" value="Glyco_hydro/deAcase_b/a-brl"/>
</dbReference>
<dbReference type="PANTHER" id="PTHR36306:SF1">
    <property type="entry name" value="ALPHA-AMYLASE-RELATED"/>
    <property type="match status" value="1"/>
</dbReference>
<keyword evidence="2 3" id="KW-0119">Carbohydrate metabolism</keyword>
<dbReference type="AlphaFoldDB" id="A0A4Q1AWK2"/>
<dbReference type="GO" id="GO:0016787">
    <property type="term" value="F:hydrolase activity"/>
    <property type="evidence" value="ECO:0007669"/>
    <property type="project" value="UniProtKB-KW"/>
</dbReference>
<keyword evidence="6" id="KW-1185">Reference proteome</keyword>
<evidence type="ECO:0000313" key="5">
    <source>
        <dbReference type="EMBL" id="RXK13451.1"/>
    </source>
</evidence>
<dbReference type="GO" id="GO:0005975">
    <property type="term" value="P:carbohydrate metabolic process"/>
    <property type="evidence" value="ECO:0007669"/>
    <property type="project" value="InterPro"/>
</dbReference>
<proteinExistence type="inferred from homology"/>
<dbReference type="OrthoDB" id="9759321at2"/>
<dbReference type="Pfam" id="PF03065">
    <property type="entry name" value="Glyco_hydro_57"/>
    <property type="match status" value="1"/>
</dbReference>
<comment type="caution">
    <text evidence="5">The sequence shown here is derived from an EMBL/GenBank/DDBJ whole genome shotgun (WGS) entry which is preliminary data.</text>
</comment>
<dbReference type="PANTHER" id="PTHR36306">
    <property type="entry name" value="ALPHA-AMYLASE-RELATED-RELATED"/>
    <property type="match status" value="1"/>
</dbReference>
<dbReference type="RefSeq" id="WP_129061273.1">
    <property type="nucleotide sequence ID" value="NZ_NXIE01000002.1"/>
</dbReference>
<sequence>MNKTLYLSFLWHMHQPYYKDNSKDITTMPWVFLHAIKDYYDIPWYLSRFDKLKATFNLVPSLLTQLEAYIDGTANDKLLDILKKDVNFLKVEEKDFLEEYLFLCNEENMIKPLPRFNELRIKFKSENKSLDNFSNQEVLDLQTLFLLSWCGNYLRSESFLIKELLKKQRDFSRAEKLSLIEELLEFLKEIIPFYKSLDEKGQIDISTTPFYHPILPLLLDRNSAKEARHDVNLPSSLATYEEYASLQVKKAIMYFQNTFNFKPKGFWPSEGSVSLKTAKLLNENQIKWFCSDEEVLFKSLGSYNKELLYKPYFLELEDEKINIFFRDKYLSDLIGFDFSKKEPKEAAQDFINHLKNIYLDSKESCIVPIILDGENAWDFYKNNAWDFFEELYSLLEKETSWCKTILFDETENIEDLKAEKLSTLATGSWINGNFDIWIGSCEKNKAWQLLDTVKNNFDIQRENLDKETIEKIDEEFLIALGSDWFWWYGDDHYSDVNHYFDEQFRFHIKNIYELMNQEVPKEVFDLIVEKSSKNITNKTPTDYIRPTVDGNMSNFFEWLNSGYIDIKKEFSTMDSTSIIEKLYYGIDREHCLYIYFEGQKLKDLKKDLKIKIEIDNTDYIFDLKRERRKLEQKEKSFIIAFDMGLELKLENFNLKKADFSFELLEKNNVIQMYPKYDKVVFDFENLFLKSWYI</sequence>
<dbReference type="Proteomes" id="UP000289718">
    <property type="component" value="Unassembled WGS sequence"/>
</dbReference>
<accession>A0A4Q1AWK2</accession>
<evidence type="ECO:0000313" key="6">
    <source>
        <dbReference type="Proteomes" id="UP000289718"/>
    </source>
</evidence>
<dbReference type="CDD" id="cd10796">
    <property type="entry name" value="GH57N_APU"/>
    <property type="match status" value="1"/>
</dbReference>
<dbReference type="InterPro" id="IPR052046">
    <property type="entry name" value="GH57_Enzymes"/>
</dbReference>
<gene>
    <name evidence="5" type="ORF">CP965_06520</name>
</gene>
<dbReference type="InterPro" id="IPR004300">
    <property type="entry name" value="Glyco_hydro_57_N"/>
</dbReference>
<evidence type="ECO:0000259" key="4">
    <source>
        <dbReference type="Pfam" id="PF03065"/>
    </source>
</evidence>
<protein>
    <submittedName>
        <fullName evidence="5">Glycoside hydrolase</fullName>
    </submittedName>
</protein>